<dbReference type="Gene3D" id="2.30.30.30">
    <property type="match status" value="1"/>
</dbReference>
<dbReference type="STRING" id="13333.W1NMZ2"/>
<dbReference type="FunFam" id="4.10.950.10:FF:000001">
    <property type="entry name" value="50S ribosomal protein L2"/>
    <property type="match status" value="1"/>
</dbReference>
<dbReference type="InterPro" id="IPR022669">
    <property type="entry name" value="Ribosomal_uL2_C"/>
</dbReference>
<dbReference type="HOGENOM" id="CLU_829882_0_0_1"/>
<dbReference type="GO" id="GO:0003735">
    <property type="term" value="F:structural constituent of ribosome"/>
    <property type="evidence" value="ECO:0000318"/>
    <property type="project" value="GO_Central"/>
</dbReference>
<dbReference type="Gramene" id="ERM96664">
    <property type="protein sequence ID" value="ERM96664"/>
    <property type="gene ID" value="AMTR_s00001p00272570"/>
</dbReference>
<dbReference type="GO" id="GO:0032543">
    <property type="term" value="P:mitochondrial translation"/>
    <property type="evidence" value="ECO:0000318"/>
    <property type="project" value="GO_Central"/>
</dbReference>
<feature type="region of interest" description="Disordered" evidence="7">
    <location>
        <begin position="304"/>
        <end position="335"/>
    </location>
</feature>
<evidence type="ECO:0000256" key="6">
    <source>
        <dbReference type="ARBA" id="ARBA00069872"/>
    </source>
</evidence>
<evidence type="ECO:0000256" key="1">
    <source>
        <dbReference type="ARBA" id="ARBA00004173"/>
    </source>
</evidence>
<evidence type="ECO:0000256" key="4">
    <source>
        <dbReference type="ARBA" id="ARBA00023128"/>
    </source>
</evidence>
<keyword evidence="4" id="KW-0496">Mitochondrion</keyword>
<dbReference type="Gene3D" id="4.10.950.10">
    <property type="entry name" value="Ribosomal protein L2, domain 3"/>
    <property type="match status" value="1"/>
</dbReference>
<comment type="subcellular location">
    <subcellularLocation>
        <location evidence="1">Mitochondrion</location>
    </subcellularLocation>
</comment>
<dbReference type="InterPro" id="IPR014726">
    <property type="entry name" value="Ribosomal_uL2_dom3"/>
</dbReference>
<dbReference type="AlphaFoldDB" id="W1NMZ2"/>
<evidence type="ECO:0000256" key="7">
    <source>
        <dbReference type="SAM" id="MobiDB-lite"/>
    </source>
</evidence>
<keyword evidence="5" id="KW-0687">Ribonucleoprotein</keyword>
<proteinExistence type="inferred from homology"/>
<dbReference type="InterPro" id="IPR008991">
    <property type="entry name" value="Translation_prot_SH3-like_sf"/>
</dbReference>
<dbReference type="eggNOG" id="KOG0438">
    <property type="taxonomic scope" value="Eukaryota"/>
</dbReference>
<dbReference type="SMART" id="SM01382">
    <property type="entry name" value="Ribosomal_L2_C"/>
    <property type="match status" value="1"/>
</dbReference>
<keyword evidence="10" id="KW-1185">Reference proteome</keyword>
<evidence type="ECO:0000259" key="8">
    <source>
        <dbReference type="SMART" id="SM01382"/>
    </source>
</evidence>
<dbReference type="PROSITE" id="PS00467">
    <property type="entry name" value="RIBOSOMAL_L2"/>
    <property type="match status" value="1"/>
</dbReference>
<dbReference type="Proteomes" id="UP000017836">
    <property type="component" value="Unassembled WGS sequence"/>
</dbReference>
<feature type="region of interest" description="Disordered" evidence="7">
    <location>
        <begin position="135"/>
        <end position="159"/>
    </location>
</feature>
<organism evidence="9 10">
    <name type="scientific">Amborella trichopoda</name>
    <dbReference type="NCBI Taxonomy" id="13333"/>
    <lineage>
        <taxon>Eukaryota</taxon>
        <taxon>Viridiplantae</taxon>
        <taxon>Streptophyta</taxon>
        <taxon>Embryophyta</taxon>
        <taxon>Tracheophyta</taxon>
        <taxon>Spermatophyta</taxon>
        <taxon>Magnoliopsida</taxon>
        <taxon>Amborellales</taxon>
        <taxon>Amborellaceae</taxon>
        <taxon>Amborella</taxon>
    </lineage>
</organism>
<keyword evidence="3" id="KW-0689">Ribosomal protein</keyword>
<evidence type="ECO:0000256" key="5">
    <source>
        <dbReference type="ARBA" id="ARBA00023274"/>
    </source>
</evidence>
<accession>W1NMZ2</accession>
<evidence type="ECO:0000256" key="3">
    <source>
        <dbReference type="ARBA" id="ARBA00022980"/>
    </source>
</evidence>
<feature type="domain" description="Large ribosomal subunit protein uL2 C-terminal" evidence="8">
    <location>
        <begin position="35"/>
        <end position="163"/>
    </location>
</feature>
<sequence>MVMNCNWSKPSTSGFLRPAQNAHTYLRFKDLIRTANKGNCIPLADTRLGTWVHDIKCNPGQGAKLARAAGTFAKIMKKPAPQCLVRLPSGVSKVIDSQCRATIGVVSNPNHGVRKLRKAGQSRWLGKRPIVRGVAMNPVDHPHGGGEGRTNGGRPSVSPWGPTKAGFQTVVGKHRNSFMPRRYIWKGSFVDAFLLRMKNKREIFLAGEFGHVYQILSRNSLISPFEFTMEKVLFVVRALKERLVINLESLLLHGNEDLREKFLDWEEIQVGSVRATAKQTERACFDRVSGAQLNVDIMSARCSRLRKPGNNTPMRRSLAHPGPWRPAPLERPSLS</sequence>
<dbReference type="InterPro" id="IPR002171">
    <property type="entry name" value="Ribosomal_uL2"/>
</dbReference>
<reference evidence="10" key="1">
    <citation type="journal article" date="2013" name="Science">
        <title>The Amborella genome and the evolution of flowering plants.</title>
        <authorList>
            <consortium name="Amborella Genome Project"/>
        </authorList>
    </citation>
    <scope>NUCLEOTIDE SEQUENCE [LARGE SCALE GENOMIC DNA]</scope>
</reference>
<protein>
    <recommendedName>
        <fullName evidence="6">Large ribosomal subunit protein uL2m</fullName>
    </recommendedName>
</protein>
<dbReference type="Pfam" id="PF03947">
    <property type="entry name" value="Ribosomal_L2_C"/>
    <property type="match status" value="1"/>
</dbReference>
<gene>
    <name evidence="9" type="ORF">AMTR_s00001p00272570</name>
</gene>
<name>W1NMZ2_AMBTC</name>
<dbReference type="GO" id="GO:0005762">
    <property type="term" value="C:mitochondrial large ribosomal subunit"/>
    <property type="evidence" value="ECO:0000318"/>
    <property type="project" value="GO_Central"/>
</dbReference>
<dbReference type="GO" id="GO:0003723">
    <property type="term" value="F:RNA binding"/>
    <property type="evidence" value="ECO:0000318"/>
    <property type="project" value="GO_Central"/>
</dbReference>
<evidence type="ECO:0000313" key="10">
    <source>
        <dbReference type="Proteomes" id="UP000017836"/>
    </source>
</evidence>
<dbReference type="InterPro" id="IPR022671">
    <property type="entry name" value="Ribosomal_uL2_CS"/>
</dbReference>
<dbReference type="PANTHER" id="PTHR13691:SF72">
    <property type="entry name" value="EXPRESSED PROTEIN"/>
    <property type="match status" value="1"/>
</dbReference>
<dbReference type="FunFam" id="2.30.30.30:FF:000001">
    <property type="entry name" value="50S ribosomal protein L2"/>
    <property type="match status" value="1"/>
</dbReference>
<evidence type="ECO:0000256" key="2">
    <source>
        <dbReference type="ARBA" id="ARBA00005636"/>
    </source>
</evidence>
<evidence type="ECO:0000313" key="9">
    <source>
        <dbReference type="EMBL" id="ERM96664.1"/>
    </source>
</evidence>
<dbReference type="PANTHER" id="PTHR13691">
    <property type="entry name" value="RIBOSOMAL PROTEIN L2"/>
    <property type="match status" value="1"/>
</dbReference>
<dbReference type="EMBL" id="KI397142">
    <property type="protein sequence ID" value="ERM96664.1"/>
    <property type="molecule type" value="Genomic_DNA"/>
</dbReference>
<dbReference type="InterPro" id="IPR014722">
    <property type="entry name" value="Rib_uL2_dom2"/>
</dbReference>
<comment type="similarity">
    <text evidence="2">Belongs to the universal ribosomal protein uL2 family.</text>
</comment>
<dbReference type="SUPFAM" id="SSF50104">
    <property type="entry name" value="Translation proteins SH3-like domain"/>
    <property type="match status" value="1"/>
</dbReference>